<proteinExistence type="predicted"/>
<reference evidence="1 2" key="1">
    <citation type="journal article" date="2017" name="Nat. Commun.">
        <title>Genome assembly with in vitro proximity ligation data and whole-genome triplication in lettuce.</title>
        <authorList>
            <person name="Reyes-Chin-Wo S."/>
            <person name="Wang Z."/>
            <person name="Yang X."/>
            <person name="Kozik A."/>
            <person name="Arikit S."/>
            <person name="Song C."/>
            <person name="Xia L."/>
            <person name="Froenicke L."/>
            <person name="Lavelle D.O."/>
            <person name="Truco M.J."/>
            <person name="Xia R."/>
            <person name="Zhu S."/>
            <person name="Xu C."/>
            <person name="Xu H."/>
            <person name="Xu X."/>
            <person name="Cox K."/>
            <person name="Korf I."/>
            <person name="Meyers B.C."/>
            <person name="Michelmore R.W."/>
        </authorList>
    </citation>
    <scope>NUCLEOTIDE SEQUENCE [LARGE SCALE GENOMIC DNA]</scope>
    <source>
        <strain evidence="2">cv. Salinas</strain>
        <tissue evidence="1">Seedlings</tissue>
    </source>
</reference>
<protein>
    <submittedName>
        <fullName evidence="1">Uncharacterized protein</fullName>
    </submittedName>
</protein>
<dbReference type="EMBL" id="NBSK02000001">
    <property type="protein sequence ID" value="KAJ0228585.1"/>
    <property type="molecule type" value="Genomic_DNA"/>
</dbReference>
<comment type="caution">
    <text evidence="1">The sequence shown here is derived from an EMBL/GenBank/DDBJ whole genome shotgun (WGS) entry which is preliminary data.</text>
</comment>
<accession>A0A9R1WTE5</accession>
<evidence type="ECO:0000313" key="1">
    <source>
        <dbReference type="EMBL" id="KAJ0228585.1"/>
    </source>
</evidence>
<evidence type="ECO:0000313" key="2">
    <source>
        <dbReference type="Proteomes" id="UP000235145"/>
    </source>
</evidence>
<sequence>MKLEDEEEEEDFNSKIMKSVDNVAGAIREGNIIFDRAYPREYTGEEIYKEMELVGLEPQELPRALNLLAANQAKARTLLSCPLQIRIGVLKDMMGAHD</sequence>
<name>A0A9R1WTE5_LACSA</name>
<dbReference type="AlphaFoldDB" id="A0A9R1WTE5"/>
<dbReference type="Proteomes" id="UP000235145">
    <property type="component" value="Unassembled WGS sequence"/>
</dbReference>
<gene>
    <name evidence="1" type="ORF">LSAT_V11C100042480</name>
</gene>
<organism evidence="1 2">
    <name type="scientific">Lactuca sativa</name>
    <name type="common">Garden lettuce</name>
    <dbReference type="NCBI Taxonomy" id="4236"/>
    <lineage>
        <taxon>Eukaryota</taxon>
        <taxon>Viridiplantae</taxon>
        <taxon>Streptophyta</taxon>
        <taxon>Embryophyta</taxon>
        <taxon>Tracheophyta</taxon>
        <taxon>Spermatophyta</taxon>
        <taxon>Magnoliopsida</taxon>
        <taxon>eudicotyledons</taxon>
        <taxon>Gunneridae</taxon>
        <taxon>Pentapetalae</taxon>
        <taxon>asterids</taxon>
        <taxon>campanulids</taxon>
        <taxon>Asterales</taxon>
        <taxon>Asteraceae</taxon>
        <taxon>Cichorioideae</taxon>
        <taxon>Cichorieae</taxon>
        <taxon>Lactucinae</taxon>
        <taxon>Lactuca</taxon>
    </lineage>
</organism>
<keyword evidence="2" id="KW-1185">Reference proteome</keyword>